<dbReference type="OrthoDB" id="9814788at2"/>
<dbReference type="AlphaFoldDB" id="A0A1I3WHY6"/>
<proteinExistence type="predicted"/>
<dbReference type="GO" id="GO:0005829">
    <property type="term" value="C:cytosol"/>
    <property type="evidence" value="ECO:0007669"/>
    <property type="project" value="TreeGrafter"/>
</dbReference>
<protein>
    <submittedName>
        <fullName evidence="3">N-methylhydantoinase A/oxoprolinase/acetone carboxylase, beta subunit</fullName>
    </submittedName>
</protein>
<evidence type="ECO:0000313" key="3">
    <source>
        <dbReference type="EMBL" id="SFK06990.1"/>
    </source>
</evidence>
<reference evidence="3 4" key="1">
    <citation type="submission" date="2016-10" db="EMBL/GenBank/DDBJ databases">
        <authorList>
            <person name="Varghese N."/>
            <person name="Submissions S."/>
        </authorList>
    </citation>
    <scope>NUCLEOTIDE SEQUENCE [LARGE SCALE GENOMIC DNA]</scope>
    <source>
        <strain evidence="3 4">DSM 21822</strain>
    </source>
</reference>
<evidence type="ECO:0000259" key="1">
    <source>
        <dbReference type="Pfam" id="PF01968"/>
    </source>
</evidence>
<gene>
    <name evidence="3" type="ORF">SAMN04488498_102233</name>
</gene>
<dbReference type="Proteomes" id="UP000323300">
    <property type="component" value="Unassembled WGS sequence"/>
</dbReference>
<evidence type="ECO:0000313" key="4">
    <source>
        <dbReference type="Proteomes" id="UP000323300"/>
    </source>
</evidence>
<feature type="domain" description="Hydantoinase/oxoprolinase N-terminal" evidence="2">
    <location>
        <begin position="10"/>
        <end position="175"/>
    </location>
</feature>
<dbReference type="Gene3D" id="3.30.420.40">
    <property type="match status" value="1"/>
</dbReference>
<dbReference type="SUPFAM" id="SSF53067">
    <property type="entry name" value="Actin-like ATPase domain"/>
    <property type="match status" value="1"/>
</dbReference>
<dbReference type="InterPro" id="IPR008040">
    <property type="entry name" value="Hydant_A_N"/>
</dbReference>
<dbReference type="EMBL" id="FOSL01000002">
    <property type="protein sequence ID" value="SFK06990.1"/>
    <property type="molecule type" value="Genomic_DNA"/>
</dbReference>
<keyword evidence="4" id="KW-1185">Reference proteome</keyword>
<dbReference type="InterPro" id="IPR002821">
    <property type="entry name" value="Hydantoinase_A"/>
</dbReference>
<dbReference type="InterPro" id="IPR045079">
    <property type="entry name" value="Oxoprolinase-like"/>
</dbReference>
<dbReference type="GO" id="GO:0017168">
    <property type="term" value="F:5-oxoprolinase (ATP-hydrolyzing) activity"/>
    <property type="evidence" value="ECO:0007669"/>
    <property type="project" value="TreeGrafter"/>
</dbReference>
<accession>A0A1I3WHY6</accession>
<dbReference type="GO" id="GO:0006749">
    <property type="term" value="P:glutathione metabolic process"/>
    <property type="evidence" value="ECO:0007669"/>
    <property type="project" value="TreeGrafter"/>
</dbReference>
<dbReference type="InterPro" id="IPR043129">
    <property type="entry name" value="ATPase_NBD"/>
</dbReference>
<dbReference type="PANTHER" id="PTHR11365:SF2">
    <property type="entry name" value="5-OXOPROLINASE"/>
    <property type="match status" value="1"/>
</dbReference>
<name>A0A1I3WHY6_9HYPH</name>
<dbReference type="Pfam" id="PF05378">
    <property type="entry name" value="Hydant_A_N"/>
    <property type="match status" value="1"/>
</dbReference>
<evidence type="ECO:0000259" key="2">
    <source>
        <dbReference type="Pfam" id="PF05378"/>
    </source>
</evidence>
<feature type="domain" description="Hydantoinase A/oxoprolinase" evidence="1">
    <location>
        <begin position="196"/>
        <end position="328"/>
    </location>
</feature>
<dbReference type="PANTHER" id="PTHR11365">
    <property type="entry name" value="5-OXOPROLINASE RELATED"/>
    <property type="match status" value="1"/>
</dbReference>
<dbReference type="RefSeq" id="WP_149758843.1">
    <property type="nucleotide sequence ID" value="NZ_BSPE01000028.1"/>
</dbReference>
<dbReference type="Pfam" id="PF01968">
    <property type="entry name" value="Hydantoinase_A"/>
    <property type="match status" value="1"/>
</dbReference>
<sequence length="673" mass="69622">MNTKTSPLFLGIDTGGTYTDAVLWSQAGGPRGQVLAKAKALTTRHDLAVGISGAVDAVLQKAGVDPAAIKLASMSTTLATNALVEGQGGRVALVMIGFSEGDLARDGLRAALGTDPVIFLPGGHDVHGNAHPLHLEALEAALPELAASVSGFAVCAYFATRNPGHEIAARDLIRERTGLPVTASHELSAKLGGPRRALTTLLNARLISMIDRLVAATEGFLAAREIKAPLMVVRGDGALVSAAFARARPIETILSGPAASLVGARHMTGLDNAVVSDIGGTTTDVAVLDHGRPRLDPEGATVGGFRTMVEAVAMRTFGLGGDSEVALEDGGLSPRILLGPRRLVPLALAGVAHRDAVVGELERQLRAPNPGRMDGRFAVRTGVPERLAAGLTGPEAKLYDLIGPVPLPLDTLLTSTAQNATLNRLVSRGLVHVCGFTPSDAAHTLGRQANWNAETARLGAELFARKRDGRGQPIASTPEALSERVLSALTRWSAEVILETAFAEDGLDGAATVAHALVQRAVDAHAGIARLTVALDRPVIGLGASAPLHYAGLPPLVGNGCVVPEDTDVANALGAVVGQVRVTAEAEVAQPKEGLFRVSVGDTVRDFTSETAAMDYAEKHVRDIASNRALAAGTDAAEIEVARDLNTATVEGQRTFVAAHVVAVATGRPRIAV</sequence>
<organism evidence="3 4">
    <name type="scientific">Neomesorhizobium albiziae</name>
    <dbReference type="NCBI Taxonomy" id="335020"/>
    <lineage>
        <taxon>Bacteria</taxon>
        <taxon>Pseudomonadati</taxon>
        <taxon>Pseudomonadota</taxon>
        <taxon>Alphaproteobacteria</taxon>
        <taxon>Hyphomicrobiales</taxon>
        <taxon>Phyllobacteriaceae</taxon>
        <taxon>Neomesorhizobium</taxon>
    </lineage>
</organism>